<evidence type="ECO:0000256" key="4">
    <source>
        <dbReference type="ARBA" id="ARBA00022592"/>
    </source>
</evidence>
<dbReference type="GO" id="GO:0016020">
    <property type="term" value="C:membrane"/>
    <property type="evidence" value="ECO:0007669"/>
    <property type="project" value="UniProtKB-SubCell"/>
</dbReference>
<evidence type="ECO:0000256" key="6">
    <source>
        <dbReference type="ARBA" id="ARBA00022989"/>
    </source>
</evidence>
<evidence type="ECO:0000256" key="5">
    <source>
        <dbReference type="ARBA" id="ARBA00022692"/>
    </source>
</evidence>
<dbReference type="Pfam" id="PF01384">
    <property type="entry name" value="PHO4"/>
    <property type="match status" value="1"/>
</dbReference>
<dbReference type="GO" id="GO:0005315">
    <property type="term" value="F:phosphate transmembrane transporter activity"/>
    <property type="evidence" value="ECO:0007669"/>
    <property type="project" value="InterPro"/>
</dbReference>
<dbReference type="PANTHER" id="PTHR11101:SF80">
    <property type="entry name" value="PHOSPHATE TRANSPORTER"/>
    <property type="match status" value="1"/>
</dbReference>
<protein>
    <recommendedName>
        <fullName evidence="11">Phosphate transporter</fullName>
    </recommendedName>
</protein>
<name>A0A9N9QTM6_9NEOP</name>
<keyword evidence="7 8" id="KW-0472">Membrane</keyword>
<evidence type="ECO:0000256" key="7">
    <source>
        <dbReference type="ARBA" id="ARBA00023136"/>
    </source>
</evidence>
<feature type="transmembrane region" description="Helical" evidence="8">
    <location>
        <begin position="7"/>
        <end position="26"/>
    </location>
</feature>
<keyword evidence="6 8" id="KW-1133">Transmembrane helix</keyword>
<gene>
    <name evidence="9" type="ORF">DIATSA_LOCUS1261</name>
</gene>
<evidence type="ECO:0008006" key="11">
    <source>
        <dbReference type="Google" id="ProtNLM"/>
    </source>
</evidence>
<proteinExistence type="inferred from homology"/>
<keyword evidence="3" id="KW-0813">Transport</keyword>
<evidence type="ECO:0000256" key="8">
    <source>
        <dbReference type="SAM" id="Phobius"/>
    </source>
</evidence>
<comment type="similarity">
    <text evidence="2">Belongs to the inorganic phosphate transporter (PiT) (TC 2.A.20) family.</text>
</comment>
<evidence type="ECO:0000313" key="9">
    <source>
        <dbReference type="EMBL" id="CAG9783057.1"/>
    </source>
</evidence>
<dbReference type="PANTHER" id="PTHR11101">
    <property type="entry name" value="PHOSPHATE TRANSPORTER"/>
    <property type="match status" value="1"/>
</dbReference>
<sequence>MEPYSDDLFWLVICGFLVAFVLAFGIGANDVANSFGTSVGSKVLTLTQACILATIFEIAGAVLIVLSWFISPVLSGTVSACLYWLVRRFILRSPQPLTVGLRALPFFYGFTFAINVLSVVHDGPKREYHLLKYN</sequence>
<accession>A0A9N9QTM6</accession>
<comment type="subcellular location">
    <subcellularLocation>
        <location evidence="1">Membrane</location>
        <topology evidence="1">Multi-pass membrane protein</topology>
    </subcellularLocation>
</comment>
<feature type="transmembrane region" description="Helical" evidence="8">
    <location>
        <begin position="103"/>
        <end position="120"/>
    </location>
</feature>
<dbReference type="GO" id="GO:0035435">
    <property type="term" value="P:phosphate ion transmembrane transport"/>
    <property type="evidence" value="ECO:0007669"/>
    <property type="project" value="TreeGrafter"/>
</dbReference>
<reference evidence="9" key="1">
    <citation type="submission" date="2021-12" db="EMBL/GenBank/DDBJ databases">
        <authorList>
            <person name="King R."/>
        </authorList>
    </citation>
    <scope>NUCLEOTIDE SEQUENCE</scope>
</reference>
<dbReference type="Proteomes" id="UP001153714">
    <property type="component" value="Chromosome 10"/>
</dbReference>
<dbReference type="OrthoDB" id="260807at2759"/>
<keyword evidence="10" id="KW-1185">Reference proteome</keyword>
<evidence type="ECO:0000256" key="2">
    <source>
        <dbReference type="ARBA" id="ARBA00009916"/>
    </source>
</evidence>
<evidence type="ECO:0000256" key="1">
    <source>
        <dbReference type="ARBA" id="ARBA00004141"/>
    </source>
</evidence>
<keyword evidence="4" id="KW-0592">Phosphate transport</keyword>
<organism evidence="9 10">
    <name type="scientific">Diatraea saccharalis</name>
    <name type="common">sugarcane borer</name>
    <dbReference type="NCBI Taxonomy" id="40085"/>
    <lineage>
        <taxon>Eukaryota</taxon>
        <taxon>Metazoa</taxon>
        <taxon>Ecdysozoa</taxon>
        <taxon>Arthropoda</taxon>
        <taxon>Hexapoda</taxon>
        <taxon>Insecta</taxon>
        <taxon>Pterygota</taxon>
        <taxon>Neoptera</taxon>
        <taxon>Endopterygota</taxon>
        <taxon>Lepidoptera</taxon>
        <taxon>Glossata</taxon>
        <taxon>Ditrysia</taxon>
        <taxon>Pyraloidea</taxon>
        <taxon>Crambidae</taxon>
        <taxon>Crambinae</taxon>
        <taxon>Diatraea</taxon>
    </lineage>
</organism>
<evidence type="ECO:0000256" key="3">
    <source>
        <dbReference type="ARBA" id="ARBA00022448"/>
    </source>
</evidence>
<dbReference type="InterPro" id="IPR001204">
    <property type="entry name" value="Phos_transporter"/>
</dbReference>
<dbReference type="AlphaFoldDB" id="A0A9N9QTM6"/>
<dbReference type="EMBL" id="OU893341">
    <property type="protein sequence ID" value="CAG9783057.1"/>
    <property type="molecule type" value="Genomic_DNA"/>
</dbReference>
<keyword evidence="5 8" id="KW-0812">Transmembrane</keyword>
<feature type="transmembrane region" description="Helical" evidence="8">
    <location>
        <begin position="73"/>
        <end position="91"/>
    </location>
</feature>
<reference evidence="9" key="2">
    <citation type="submission" date="2022-10" db="EMBL/GenBank/DDBJ databases">
        <authorList>
            <consortium name="ENA_rothamsted_submissions"/>
            <consortium name="culmorum"/>
            <person name="King R."/>
        </authorList>
    </citation>
    <scope>NUCLEOTIDE SEQUENCE</scope>
</reference>
<evidence type="ECO:0000313" key="10">
    <source>
        <dbReference type="Proteomes" id="UP001153714"/>
    </source>
</evidence>